<name>A0A6C0IAD3_9ZZZZ</name>
<accession>A0A6C0IAD3</accession>
<dbReference type="AlphaFoldDB" id="A0A6C0IAD3"/>
<dbReference type="EMBL" id="MN740152">
    <property type="protein sequence ID" value="QHT89762.1"/>
    <property type="molecule type" value="Genomic_DNA"/>
</dbReference>
<organism evidence="1">
    <name type="scientific">viral metagenome</name>
    <dbReference type="NCBI Taxonomy" id="1070528"/>
    <lineage>
        <taxon>unclassified sequences</taxon>
        <taxon>metagenomes</taxon>
        <taxon>organismal metagenomes</taxon>
    </lineage>
</organism>
<sequence>MADFLQYIPPSMLVYLAYIYNRAYDIAAPTVNQVMMTYSAVLESFQSKTIYVFFEDIPVPVPFSYTIESNRPVQPVQWYFLSDKNLFVDKHSWDSFDCESNDKSLYKKLYWLSSEIYNGDKLVGEMSELVETIRFISQDGLPPSPDILISLWSYQAGFVLRRSDTTLVVISSEGADYRFKYAWSADQEPAWKLSLVR</sequence>
<proteinExistence type="predicted"/>
<protein>
    <submittedName>
        <fullName evidence="1">Uncharacterized protein</fullName>
    </submittedName>
</protein>
<reference evidence="1" key="1">
    <citation type="journal article" date="2020" name="Nature">
        <title>Giant virus diversity and host interactions through global metagenomics.</title>
        <authorList>
            <person name="Schulz F."/>
            <person name="Roux S."/>
            <person name="Paez-Espino D."/>
            <person name="Jungbluth S."/>
            <person name="Walsh D.A."/>
            <person name="Denef V.J."/>
            <person name="McMahon K.D."/>
            <person name="Konstantinidis K.T."/>
            <person name="Eloe-Fadrosh E.A."/>
            <person name="Kyrpides N.C."/>
            <person name="Woyke T."/>
        </authorList>
    </citation>
    <scope>NUCLEOTIDE SEQUENCE</scope>
    <source>
        <strain evidence="1">GVMAG-M-3300023184-62</strain>
    </source>
</reference>
<evidence type="ECO:0000313" key="1">
    <source>
        <dbReference type="EMBL" id="QHT89762.1"/>
    </source>
</evidence>